<feature type="transmembrane region" description="Helical" evidence="2">
    <location>
        <begin position="81"/>
        <end position="102"/>
    </location>
</feature>
<keyword evidence="5" id="KW-1185">Reference proteome</keyword>
<feature type="region of interest" description="Disordered" evidence="1">
    <location>
        <begin position="310"/>
        <end position="329"/>
    </location>
</feature>
<dbReference type="SMART" id="SM00060">
    <property type="entry name" value="FN3"/>
    <property type="match status" value="1"/>
</dbReference>
<dbReference type="Proteomes" id="UP000786811">
    <property type="component" value="Unassembled WGS sequence"/>
</dbReference>
<feature type="region of interest" description="Disordered" evidence="1">
    <location>
        <begin position="187"/>
        <end position="220"/>
    </location>
</feature>
<dbReference type="InterPro" id="IPR003961">
    <property type="entry name" value="FN3_dom"/>
</dbReference>
<dbReference type="InterPro" id="IPR032073">
    <property type="entry name" value="FNDC5_C"/>
</dbReference>
<dbReference type="PANTHER" id="PTHR21104:SF2">
    <property type="entry name" value="FIBRONECTIN TYPE-III DOMAIN-CONTAINING PROTEIN"/>
    <property type="match status" value="1"/>
</dbReference>
<dbReference type="AlphaFoldDB" id="A0A8J2HC61"/>
<evidence type="ECO:0000259" key="3">
    <source>
        <dbReference type="PROSITE" id="PS50853"/>
    </source>
</evidence>
<proteinExistence type="predicted"/>
<dbReference type="InterPro" id="IPR013783">
    <property type="entry name" value="Ig-like_fold"/>
</dbReference>
<protein>
    <submittedName>
        <fullName evidence="4">Similar to Fndc5: Fibronectin type III domain-containing protein 5 (Rattus norvegicus)</fullName>
    </submittedName>
</protein>
<keyword evidence="2" id="KW-0812">Transmembrane</keyword>
<dbReference type="CDD" id="cd00063">
    <property type="entry name" value="FN3"/>
    <property type="match status" value="1"/>
</dbReference>
<evidence type="ECO:0000313" key="5">
    <source>
        <dbReference type="Proteomes" id="UP000786811"/>
    </source>
</evidence>
<dbReference type="SUPFAM" id="SSF49265">
    <property type="entry name" value="Fibronectin type III"/>
    <property type="match status" value="1"/>
</dbReference>
<dbReference type="OrthoDB" id="9949424at2759"/>
<gene>
    <name evidence="4" type="ORF">HICCMSTLAB_LOCUS5235</name>
</gene>
<feature type="domain" description="Fibronectin type-III" evidence="3">
    <location>
        <begin position="105"/>
        <end position="192"/>
    </location>
</feature>
<name>A0A8J2HC61_COTCN</name>
<organism evidence="4 5">
    <name type="scientific">Cotesia congregata</name>
    <name type="common">Parasitoid wasp</name>
    <name type="synonym">Apanteles congregatus</name>
    <dbReference type="NCBI Taxonomy" id="51543"/>
    <lineage>
        <taxon>Eukaryota</taxon>
        <taxon>Metazoa</taxon>
        <taxon>Ecdysozoa</taxon>
        <taxon>Arthropoda</taxon>
        <taxon>Hexapoda</taxon>
        <taxon>Insecta</taxon>
        <taxon>Pterygota</taxon>
        <taxon>Neoptera</taxon>
        <taxon>Endopterygota</taxon>
        <taxon>Hymenoptera</taxon>
        <taxon>Apocrita</taxon>
        <taxon>Ichneumonoidea</taxon>
        <taxon>Braconidae</taxon>
        <taxon>Microgastrinae</taxon>
        <taxon>Cotesia</taxon>
    </lineage>
</organism>
<evidence type="ECO:0000256" key="2">
    <source>
        <dbReference type="SAM" id="Phobius"/>
    </source>
</evidence>
<dbReference type="PROSITE" id="PS50853">
    <property type="entry name" value="FN3"/>
    <property type="match status" value="1"/>
</dbReference>
<feature type="compositionally biased region" description="Gly residues" evidence="1">
    <location>
        <begin position="310"/>
        <end position="322"/>
    </location>
</feature>
<dbReference type="InterPro" id="IPR036116">
    <property type="entry name" value="FN3_sf"/>
</dbReference>
<evidence type="ECO:0000256" key="1">
    <source>
        <dbReference type="SAM" id="MobiDB-lite"/>
    </source>
</evidence>
<dbReference type="Pfam" id="PF16066">
    <property type="entry name" value="DUF4808"/>
    <property type="match status" value="1"/>
</dbReference>
<comment type="caution">
    <text evidence="4">The sequence shown here is derived from an EMBL/GenBank/DDBJ whole genome shotgun (WGS) entry which is preliminary data.</text>
</comment>
<evidence type="ECO:0000313" key="4">
    <source>
        <dbReference type="EMBL" id="CAG5089435.1"/>
    </source>
</evidence>
<accession>A0A8J2HC61</accession>
<dbReference type="PANTHER" id="PTHR21104">
    <property type="entry name" value="FIBRONECTIN TYPE III DOMAIN-CONTAINING PROTEIN"/>
    <property type="match status" value="1"/>
</dbReference>
<keyword evidence="2" id="KW-0472">Membrane</keyword>
<sequence length="430" mass="47061">MSGDRNNLTELIDVVGLENNNKSELISKSGKCNKAYANVTPKFECGKRVKFILIKKKSGQLLCAGSSGPSLVRRLHLPSGMVLWATMLVLYGVGFVGSMTGVPGVPENVTVMFLSPTSVRVSWSTSQVDQVEKYDVTYKPTDARMVRLVAGNSDAVTLNDLQADTQYQLVITAVRAGKKYRSRPIVFRTLEPPRTSPQQDASVTGGPQIPPPPSSSNPHPAPIQVRAVEIGIVMMVLLVWAGAIALFFNRWGKIRMLLPYQPDYKEQLKVPGTGAICNPTTTPCTQHSSQHACSQHLHWSNHHVDSLDSAGGGGGAAGGGSSQGWPRSSRPRVNSAIDVAGFLSQTNGICMLILVNILNFFSYELTVTPAIKSLFHPNSVICLLTAGVQNSINYPIQKLFKYENEEMEIFMIFHDFENFEIMAFLNYLTD</sequence>
<dbReference type="Pfam" id="PF00041">
    <property type="entry name" value="fn3"/>
    <property type="match status" value="1"/>
</dbReference>
<feature type="transmembrane region" description="Helical" evidence="2">
    <location>
        <begin position="230"/>
        <end position="248"/>
    </location>
</feature>
<dbReference type="Gene3D" id="2.60.40.10">
    <property type="entry name" value="Immunoglobulins"/>
    <property type="match status" value="1"/>
</dbReference>
<keyword evidence="2" id="KW-1133">Transmembrane helix</keyword>
<reference evidence="4" key="1">
    <citation type="submission" date="2021-04" db="EMBL/GenBank/DDBJ databases">
        <authorList>
            <person name="Chebbi M.A.C M."/>
        </authorList>
    </citation>
    <scope>NUCLEOTIDE SEQUENCE</scope>
</reference>
<feature type="compositionally biased region" description="Pro residues" evidence="1">
    <location>
        <begin position="208"/>
        <end position="220"/>
    </location>
</feature>
<dbReference type="EMBL" id="CAJNRD030001119">
    <property type="protein sequence ID" value="CAG5089435.1"/>
    <property type="molecule type" value="Genomic_DNA"/>
</dbReference>